<reference evidence="1 2" key="1">
    <citation type="journal article" date="2016" name="Appl. Environ. Microbiol.">
        <title>Whole genome relationships among Francisella bacteria of diverse origin define new species and provide specific regions for detection.</title>
        <authorList>
            <person name="Challacombe J.F."/>
            <person name="Petersen J.M."/>
            <person name="Gallegos-Graves V."/>
            <person name="Hodge D."/>
            <person name="Pillai S."/>
            <person name="Kuske C.R."/>
        </authorList>
    </citation>
    <scope>NUCLEOTIDE SEQUENCE [LARGE SCALE GENOMIC DNA]</scope>
    <source>
        <strain evidence="2">TX07-7310</strain>
    </source>
</reference>
<sequence length="108" mass="11665">MQKANEIYINAEATVIDDPSIITQIDSARDSLLSTSTQKHSSSTGVLLNLSNTQINTTQPLDNPPFDKSGPYVVIGPSTNADITPSGVVWHCTAYNFEAELLPAWCNV</sequence>
<dbReference type="OrthoDB" id="5605692at2"/>
<dbReference type="KEGG" id="frx:F7310_08845"/>
<accession>A0A1L4BVE1</accession>
<protein>
    <submittedName>
        <fullName evidence="1">Pilus assembly protein</fullName>
    </submittedName>
</protein>
<keyword evidence="2" id="KW-1185">Reference proteome</keyword>
<dbReference type="EMBL" id="CP016796">
    <property type="protein sequence ID" value="API87807.1"/>
    <property type="molecule type" value="Genomic_DNA"/>
</dbReference>
<proteinExistence type="predicted"/>
<gene>
    <name evidence="1" type="ORF">F7310_08845</name>
</gene>
<organism evidence="1 2">
    <name type="scientific">Francisella uliginis</name>
    <dbReference type="NCBI Taxonomy" id="573570"/>
    <lineage>
        <taxon>Bacteria</taxon>
        <taxon>Pseudomonadati</taxon>
        <taxon>Pseudomonadota</taxon>
        <taxon>Gammaproteobacteria</taxon>
        <taxon>Thiotrichales</taxon>
        <taxon>Francisellaceae</taxon>
        <taxon>Francisella</taxon>
    </lineage>
</organism>
<name>A0A1L4BVE1_9GAMM</name>
<dbReference type="AlphaFoldDB" id="A0A1L4BVE1"/>
<dbReference type="Proteomes" id="UP000184222">
    <property type="component" value="Chromosome"/>
</dbReference>
<dbReference type="STRING" id="573570.F7310_08845"/>
<evidence type="ECO:0000313" key="1">
    <source>
        <dbReference type="EMBL" id="API87807.1"/>
    </source>
</evidence>
<evidence type="ECO:0000313" key="2">
    <source>
        <dbReference type="Proteomes" id="UP000184222"/>
    </source>
</evidence>